<evidence type="ECO:0000256" key="1">
    <source>
        <dbReference type="SAM" id="MobiDB-lite"/>
    </source>
</evidence>
<feature type="region of interest" description="Disordered" evidence="1">
    <location>
        <begin position="227"/>
        <end position="261"/>
    </location>
</feature>
<proteinExistence type="predicted"/>
<dbReference type="AlphaFoldDB" id="A0A0V7ZBR3"/>
<keyword evidence="2" id="KW-0472">Membrane</keyword>
<accession>A0A0V7ZBR3</accession>
<dbReference type="RefSeq" id="WP_036265631.1">
    <property type="nucleotide sequence ID" value="NZ_LMTZ01000166.1"/>
</dbReference>
<comment type="caution">
    <text evidence="3">The sequence shown here is derived from an EMBL/GenBank/DDBJ whole genome shotgun (WGS) entry which is preliminary data.</text>
</comment>
<feature type="transmembrane region" description="Helical" evidence="2">
    <location>
        <begin position="129"/>
        <end position="151"/>
    </location>
</feature>
<sequence>MKLKISSHYQPKENVVKIAEEYCTLIRLSSPSDIELERIEEIMELAVDNAVLNNLLNQVDQKYAFENNLLRDDDLDDSHQVSLELNRDKDRFNIKNSTKKSDIGSNVVLFPRLFTSHLKKKRKFLKCDIRLVISSFAAVGIVTLIGTTKLYHFVSHEKTINNVQQQTIPPALSVSHVSNTEKECNSNGIPNQKIKNYYAAFNQLENRIETKQLPPLKAKSEARELQRLAEKQQRKAEQNQRHAEAQKKQAEKQHHYDEAQNWKDEAQTSLLESKQWLCLSQQALNLSAY</sequence>
<evidence type="ECO:0000256" key="2">
    <source>
        <dbReference type="SAM" id="Phobius"/>
    </source>
</evidence>
<reference evidence="3 4" key="1">
    <citation type="journal article" date="2015" name="Genome Announc.">
        <title>Draft Genome of the Euendolithic (true boring) Cyanobacterium Mastigocoleus testarum strain BC008.</title>
        <authorList>
            <person name="Guida B.S."/>
            <person name="Garcia-Pichel F."/>
        </authorList>
    </citation>
    <scope>NUCLEOTIDE SEQUENCE [LARGE SCALE GENOMIC DNA]</scope>
    <source>
        <strain evidence="3 4">BC008</strain>
    </source>
</reference>
<evidence type="ECO:0000313" key="3">
    <source>
        <dbReference type="EMBL" id="KST61962.1"/>
    </source>
</evidence>
<gene>
    <name evidence="3" type="ORF">BC008_07970</name>
</gene>
<keyword evidence="2" id="KW-0812">Transmembrane</keyword>
<organism evidence="3 4">
    <name type="scientific">Mastigocoleus testarum BC008</name>
    <dbReference type="NCBI Taxonomy" id="371196"/>
    <lineage>
        <taxon>Bacteria</taxon>
        <taxon>Bacillati</taxon>
        <taxon>Cyanobacteriota</taxon>
        <taxon>Cyanophyceae</taxon>
        <taxon>Nostocales</taxon>
        <taxon>Hapalosiphonaceae</taxon>
        <taxon>Mastigocoleus</taxon>
    </lineage>
</organism>
<keyword evidence="4" id="KW-1185">Reference proteome</keyword>
<dbReference type="Proteomes" id="UP000053372">
    <property type="component" value="Unassembled WGS sequence"/>
</dbReference>
<protein>
    <submittedName>
        <fullName evidence="3">Uncharacterized protein</fullName>
    </submittedName>
</protein>
<evidence type="ECO:0000313" key="4">
    <source>
        <dbReference type="Proteomes" id="UP000053372"/>
    </source>
</evidence>
<name>A0A0V7ZBR3_9CYAN</name>
<keyword evidence="2" id="KW-1133">Transmembrane helix</keyword>
<dbReference type="EMBL" id="LMTZ01000166">
    <property type="protein sequence ID" value="KST61962.1"/>
    <property type="molecule type" value="Genomic_DNA"/>
</dbReference>